<keyword evidence="5" id="KW-0804">Transcription</keyword>
<evidence type="ECO:0000256" key="3">
    <source>
        <dbReference type="ARBA" id="ARBA00023015"/>
    </source>
</evidence>
<dbReference type="STRING" id="522772.Dacet_2704"/>
<dbReference type="FunFam" id="3.40.50.2300:FF:000001">
    <property type="entry name" value="DNA-binding response regulator PhoB"/>
    <property type="match status" value="1"/>
</dbReference>
<dbReference type="PROSITE" id="PS50110">
    <property type="entry name" value="RESPONSE_REGULATORY"/>
    <property type="match status" value="1"/>
</dbReference>
<keyword evidence="2" id="KW-0902">Two-component regulatory system</keyword>
<dbReference type="Pfam" id="PF00072">
    <property type="entry name" value="Response_reg"/>
    <property type="match status" value="1"/>
</dbReference>
<evidence type="ECO:0000256" key="2">
    <source>
        <dbReference type="ARBA" id="ARBA00023012"/>
    </source>
</evidence>
<feature type="domain" description="Response regulatory" evidence="7">
    <location>
        <begin position="2"/>
        <end position="118"/>
    </location>
</feature>
<keyword evidence="3" id="KW-0805">Transcription regulation</keyword>
<evidence type="ECO:0000313" key="9">
    <source>
        <dbReference type="Proteomes" id="UP000002012"/>
    </source>
</evidence>
<organism evidence="8 9">
    <name type="scientific">Denitrovibrio acetiphilus (strain DSM 12809 / NBRC 114555 / N2460)</name>
    <dbReference type="NCBI Taxonomy" id="522772"/>
    <lineage>
        <taxon>Bacteria</taxon>
        <taxon>Pseudomonadati</taxon>
        <taxon>Deferribacterota</taxon>
        <taxon>Deferribacteres</taxon>
        <taxon>Deferribacterales</taxon>
        <taxon>Geovibrionaceae</taxon>
        <taxon>Denitrovibrio</taxon>
    </lineage>
</organism>
<dbReference type="GO" id="GO:0000160">
    <property type="term" value="P:phosphorelay signal transduction system"/>
    <property type="evidence" value="ECO:0007669"/>
    <property type="project" value="UniProtKB-KW"/>
</dbReference>
<evidence type="ECO:0000256" key="4">
    <source>
        <dbReference type="ARBA" id="ARBA00023125"/>
    </source>
</evidence>
<evidence type="ECO:0000313" key="8">
    <source>
        <dbReference type="EMBL" id="ADD69458.1"/>
    </source>
</evidence>
<reference evidence="8 9" key="1">
    <citation type="journal article" date="2010" name="Stand. Genomic Sci.">
        <title>Complete genome sequence of Denitrovibrio acetiphilus type strain (N2460).</title>
        <authorList>
            <person name="Kiss H."/>
            <person name="Lang E."/>
            <person name="Lapidus A."/>
            <person name="Copeland A."/>
            <person name="Nolan M."/>
            <person name="Glavina Del Rio T."/>
            <person name="Chen F."/>
            <person name="Lucas S."/>
            <person name="Tice H."/>
            <person name="Cheng J.F."/>
            <person name="Han C."/>
            <person name="Goodwin L."/>
            <person name="Pitluck S."/>
            <person name="Liolios K."/>
            <person name="Pati A."/>
            <person name="Ivanova N."/>
            <person name="Mavromatis K."/>
            <person name="Chen A."/>
            <person name="Palaniappan K."/>
            <person name="Land M."/>
            <person name="Hauser L."/>
            <person name="Chang Y.J."/>
            <person name="Jeffries C.D."/>
            <person name="Detter J.C."/>
            <person name="Brettin T."/>
            <person name="Spring S."/>
            <person name="Rohde M."/>
            <person name="Goker M."/>
            <person name="Woyke T."/>
            <person name="Bristow J."/>
            <person name="Eisen J.A."/>
            <person name="Markowitz V."/>
            <person name="Hugenholtz P."/>
            <person name="Kyrpides N.C."/>
            <person name="Klenk H.P."/>
        </authorList>
    </citation>
    <scope>NUCLEOTIDE SEQUENCE [LARGE SCALE GENOMIC DNA]</scope>
    <source>
        <strain evidence="9">DSM 12809 / NBRC 114555 / N2460</strain>
    </source>
</reference>
<evidence type="ECO:0000259" key="7">
    <source>
        <dbReference type="PROSITE" id="PS50110"/>
    </source>
</evidence>
<feature type="modified residue" description="4-aspartylphosphate" evidence="6">
    <location>
        <position position="51"/>
    </location>
</feature>
<name>D4H5L7_DENA2</name>
<dbReference type="PANTHER" id="PTHR44591:SF3">
    <property type="entry name" value="RESPONSE REGULATORY DOMAIN-CONTAINING PROTEIN"/>
    <property type="match status" value="1"/>
</dbReference>
<dbReference type="InParanoid" id="D4H5L7"/>
<dbReference type="OrthoDB" id="9800897at2"/>
<accession>D4H5L7</accession>
<dbReference type="Proteomes" id="UP000002012">
    <property type="component" value="Chromosome"/>
</dbReference>
<dbReference type="InterPro" id="IPR050595">
    <property type="entry name" value="Bact_response_regulator"/>
</dbReference>
<evidence type="ECO:0000256" key="5">
    <source>
        <dbReference type="ARBA" id="ARBA00023163"/>
    </source>
</evidence>
<evidence type="ECO:0000256" key="6">
    <source>
        <dbReference type="PROSITE-ProRule" id="PRU00169"/>
    </source>
</evidence>
<gene>
    <name evidence="8" type="ordered locus">Dacet_2704</name>
</gene>
<dbReference type="SMART" id="SM00448">
    <property type="entry name" value="REC"/>
    <property type="match status" value="1"/>
</dbReference>
<keyword evidence="4" id="KW-0238">DNA-binding</keyword>
<dbReference type="HOGENOM" id="CLU_000445_69_17_0"/>
<dbReference type="InterPro" id="IPR001789">
    <property type="entry name" value="Sig_transdc_resp-reg_receiver"/>
</dbReference>
<dbReference type="KEGG" id="dap:Dacet_2704"/>
<dbReference type="EMBL" id="CP001968">
    <property type="protein sequence ID" value="ADD69458.1"/>
    <property type="molecule type" value="Genomic_DNA"/>
</dbReference>
<dbReference type="AlphaFoldDB" id="D4H5L7"/>
<keyword evidence="1 6" id="KW-0597">Phosphoprotein</keyword>
<dbReference type="GO" id="GO:0003677">
    <property type="term" value="F:DNA binding"/>
    <property type="evidence" value="ECO:0007669"/>
    <property type="project" value="UniProtKB-KW"/>
</dbReference>
<dbReference type="SUPFAM" id="SSF52172">
    <property type="entry name" value="CheY-like"/>
    <property type="match status" value="1"/>
</dbReference>
<dbReference type="PaxDb" id="522772-Dacet_2704"/>
<keyword evidence="9" id="KW-1185">Reference proteome</keyword>
<evidence type="ECO:0000256" key="1">
    <source>
        <dbReference type="ARBA" id="ARBA00022553"/>
    </source>
</evidence>
<sequence length="119" mass="13078">MKVLIADDELRLRKVVSLHLKKSGFEVIEAGNGLAAVQLAEEHSPDVIVLDVMMPEKTGLEACAELKKMDRFKQTPIILLTAMAESEDLKKGEEAGADAYLTKPFSPKELIDIIKSRTG</sequence>
<dbReference type="PANTHER" id="PTHR44591">
    <property type="entry name" value="STRESS RESPONSE REGULATOR PROTEIN 1"/>
    <property type="match status" value="1"/>
</dbReference>
<dbReference type="InterPro" id="IPR011006">
    <property type="entry name" value="CheY-like_superfamily"/>
</dbReference>
<dbReference type="Gene3D" id="3.40.50.2300">
    <property type="match status" value="1"/>
</dbReference>
<proteinExistence type="predicted"/>
<dbReference type="eggNOG" id="COG0745">
    <property type="taxonomic scope" value="Bacteria"/>
</dbReference>
<protein>
    <submittedName>
        <fullName evidence="8">Response regulator receiver protein</fullName>
    </submittedName>
</protein>
<dbReference type="RefSeq" id="WP_013011951.1">
    <property type="nucleotide sequence ID" value="NC_013943.1"/>
</dbReference>